<evidence type="ECO:0000259" key="3">
    <source>
        <dbReference type="Pfam" id="PF00881"/>
    </source>
</evidence>
<accession>A0ABV7C0A3</accession>
<feature type="domain" description="Nitroreductase" evidence="3">
    <location>
        <begin position="18"/>
        <end position="64"/>
    </location>
</feature>
<evidence type="ECO:0000313" key="4">
    <source>
        <dbReference type="EMBL" id="MFC3002439.1"/>
    </source>
</evidence>
<evidence type="ECO:0000256" key="1">
    <source>
        <dbReference type="ARBA" id="ARBA00007118"/>
    </source>
</evidence>
<dbReference type="RefSeq" id="WP_216838517.1">
    <property type="nucleotide sequence ID" value="NZ_JAFNJS010000006.1"/>
</dbReference>
<gene>
    <name evidence="4" type="ORF">ACFOD3_21245</name>
</gene>
<protein>
    <submittedName>
        <fullName evidence="4">Nitroreductase family protein</fullName>
    </submittedName>
</protein>
<organism evidence="4 5">
    <name type="scientific">Falsiroseomonas tokyonensis</name>
    <dbReference type="NCBI Taxonomy" id="430521"/>
    <lineage>
        <taxon>Bacteria</taxon>
        <taxon>Pseudomonadati</taxon>
        <taxon>Pseudomonadota</taxon>
        <taxon>Alphaproteobacteria</taxon>
        <taxon>Acetobacterales</taxon>
        <taxon>Roseomonadaceae</taxon>
        <taxon>Falsiroseomonas</taxon>
    </lineage>
</organism>
<reference evidence="5" key="1">
    <citation type="journal article" date="2019" name="Int. J. Syst. Evol. Microbiol.">
        <title>The Global Catalogue of Microorganisms (GCM) 10K type strain sequencing project: providing services to taxonomists for standard genome sequencing and annotation.</title>
        <authorList>
            <consortium name="The Broad Institute Genomics Platform"/>
            <consortium name="The Broad Institute Genome Sequencing Center for Infectious Disease"/>
            <person name="Wu L."/>
            <person name="Ma J."/>
        </authorList>
    </citation>
    <scope>NUCLEOTIDE SEQUENCE [LARGE SCALE GENOMIC DNA]</scope>
    <source>
        <strain evidence="5">CGMCC 1.16855</strain>
    </source>
</reference>
<dbReference type="Proteomes" id="UP001595420">
    <property type="component" value="Unassembled WGS sequence"/>
</dbReference>
<feature type="domain" description="Nitroreductase" evidence="3">
    <location>
        <begin position="75"/>
        <end position="158"/>
    </location>
</feature>
<dbReference type="InterPro" id="IPR029479">
    <property type="entry name" value="Nitroreductase"/>
</dbReference>
<dbReference type="EMBL" id="JBHRSB010000006">
    <property type="protein sequence ID" value="MFC3002439.1"/>
    <property type="molecule type" value="Genomic_DNA"/>
</dbReference>
<proteinExistence type="inferred from homology"/>
<keyword evidence="2" id="KW-0560">Oxidoreductase</keyword>
<dbReference type="Pfam" id="PF00881">
    <property type="entry name" value="Nitroreductase"/>
    <property type="match status" value="2"/>
</dbReference>
<keyword evidence="5" id="KW-1185">Reference proteome</keyword>
<dbReference type="PANTHER" id="PTHR43673">
    <property type="entry name" value="NAD(P)H NITROREDUCTASE YDGI-RELATED"/>
    <property type="match status" value="1"/>
</dbReference>
<evidence type="ECO:0000256" key="2">
    <source>
        <dbReference type="ARBA" id="ARBA00023002"/>
    </source>
</evidence>
<dbReference type="CDD" id="cd02138">
    <property type="entry name" value="TdsD-like"/>
    <property type="match status" value="1"/>
</dbReference>
<dbReference type="PANTHER" id="PTHR43673:SF10">
    <property type="entry name" value="NADH DEHYDROGENASE_NAD(P)H NITROREDUCTASE XCC3605-RELATED"/>
    <property type="match status" value="1"/>
</dbReference>
<comment type="similarity">
    <text evidence="1">Belongs to the nitroreductase family.</text>
</comment>
<comment type="caution">
    <text evidence="4">The sequence shown here is derived from an EMBL/GenBank/DDBJ whole genome shotgun (WGS) entry which is preliminary data.</text>
</comment>
<name>A0ABV7C0A3_9PROT</name>
<evidence type="ECO:0000313" key="5">
    <source>
        <dbReference type="Proteomes" id="UP001595420"/>
    </source>
</evidence>
<sequence length="198" mass="21195">MTDRTAPVAHPINALMQARWSPRAFTGQAVTAAQEASLLEAARWAASCFNEQPWVFVTARKDEEGFAGLLSLLSANNQAWAGAAGLLMIGFARTTFAANGNPNAMAQYDLGQAVAQMALQAVELGLASHQMRGFDVERARTELGVPEGHEPMVAIAFGTQGAPSLLPEKLAEREVAPRVRKPVTEFAHLGRYGVPVKV</sequence>